<keyword evidence="7" id="KW-0695">RNA-directed DNA polymerase</keyword>
<feature type="compositionally biased region" description="Acidic residues" evidence="8">
    <location>
        <begin position="96"/>
        <end position="106"/>
    </location>
</feature>
<dbReference type="GO" id="GO:0003676">
    <property type="term" value="F:nucleic acid binding"/>
    <property type="evidence" value="ECO:0007669"/>
    <property type="project" value="InterPro"/>
</dbReference>
<dbReference type="Gene3D" id="3.30.70.270">
    <property type="match status" value="2"/>
</dbReference>
<feature type="domain" description="Integrase catalytic" evidence="10">
    <location>
        <begin position="1419"/>
        <end position="1515"/>
    </location>
</feature>
<dbReference type="GO" id="GO:0004519">
    <property type="term" value="F:endonuclease activity"/>
    <property type="evidence" value="ECO:0007669"/>
    <property type="project" value="UniProtKB-KW"/>
</dbReference>
<gene>
    <name evidence="11" type="ORF">APZ42_025411</name>
</gene>
<evidence type="ECO:0000256" key="5">
    <source>
        <dbReference type="ARBA" id="ARBA00022759"/>
    </source>
</evidence>
<keyword evidence="2" id="KW-0808">Transferase</keyword>
<keyword evidence="3" id="KW-0548">Nucleotidyltransferase</keyword>
<evidence type="ECO:0000256" key="4">
    <source>
        <dbReference type="ARBA" id="ARBA00022722"/>
    </source>
</evidence>
<evidence type="ECO:0000313" key="12">
    <source>
        <dbReference type="Proteomes" id="UP000076858"/>
    </source>
</evidence>
<evidence type="ECO:0000259" key="10">
    <source>
        <dbReference type="PROSITE" id="PS50994"/>
    </source>
</evidence>
<feature type="compositionally biased region" description="Polar residues" evidence="8">
    <location>
        <begin position="272"/>
        <end position="283"/>
    </location>
</feature>
<keyword evidence="12" id="KW-1185">Reference proteome</keyword>
<dbReference type="InterPro" id="IPR043502">
    <property type="entry name" value="DNA/RNA_pol_sf"/>
</dbReference>
<dbReference type="InterPro" id="IPR021109">
    <property type="entry name" value="Peptidase_aspartic_dom_sf"/>
</dbReference>
<dbReference type="SUPFAM" id="SSF56672">
    <property type="entry name" value="DNA/RNA polymerases"/>
    <property type="match status" value="2"/>
</dbReference>
<accession>A0A164T3W0</accession>
<dbReference type="InterPro" id="IPR000477">
    <property type="entry name" value="RT_dom"/>
</dbReference>
<dbReference type="InterPro" id="IPR012337">
    <property type="entry name" value="RNaseH-like_sf"/>
</dbReference>
<dbReference type="Proteomes" id="UP000076858">
    <property type="component" value="Unassembled WGS sequence"/>
</dbReference>
<dbReference type="InterPro" id="IPR043128">
    <property type="entry name" value="Rev_trsase/Diguanyl_cyclase"/>
</dbReference>
<feature type="domain" description="Integrase catalytic" evidence="10">
    <location>
        <begin position="1011"/>
        <end position="1191"/>
    </location>
</feature>
<evidence type="ECO:0000256" key="8">
    <source>
        <dbReference type="SAM" id="MobiDB-lite"/>
    </source>
</evidence>
<keyword evidence="5" id="KW-0255">Endonuclease</keyword>
<feature type="compositionally biased region" description="Polar residues" evidence="8">
    <location>
        <begin position="78"/>
        <end position="89"/>
    </location>
</feature>
<dbReference type="CDD" id="cd09274">
    <property type="entry name" value="RNase_HI_RT_Ty3"/>
    <property type="match status" value="1"/>
</dbReference>
<dbReference type="GO" id="GO:0003964">
    <property type="term" value="F:RNA-directed DNA polymerase activity"/>
    <property type="evidence" value="ECO:0007669"/>
    <property type="project" value="UniProtKB-KW"/>
</dbReference>
<proteinExistence type="predicted"/>
<feature type="domain" description="Reverse transcriptase" evidence="9">
    <location>
        <begin position="803"/>
        <end position="982"/>
    </location>
</feature>
<dbReference type="SUPFAM" id="SSF53098">
    <property type="entry name" value="Ribonuclease H-like"/>
    <property type="match status" value="2"/>
</dbReference>
<dbReference type="Pfam" id="PF17917">
    <property type="entry name" value="RT_RNaseH"/>
    <property type="match status" value="1"/>
</dbReference>
<feature type="region of interest" description="Disordered" evidence="8">
    <location>
        <begin position="78"/>
        <end position="124"/>
    </location>
</feature>
<dbReference type="InterPro" id="IPR001584">
    <property type="entry name" value="Integrase_cat-core"/>
</dbReference>
<evidence type="ECO:0000256" key="2">
    <source>
        <dbReference type="ARBA" id="ARBA00022679"/>
    </source>
</evidence>
<evidence type="ECO:0000256" key="1">
    <source>
        <dbReference type="ARBA" id="ARBA00012493"/>
    </source>
</evidence>
<dbReference type="GO" id="GO:0042575">
    <property type="term" value="C:DNA polymerase complex"/>
    <property type="evidence" value="ECO:0007669"/>
    <property type="project" value="UniProtKB-ARBA"/>
</dbReference>
<dbReference type="Pfam" id="PF00665">
    <property type="entry name" value="rve"/>
    <property type="match status" value="1"/>
</dbReference>
<keyword evidence="6" id="KW-0378">Hydrolase</keyword>
<dbReference type="GO" id="GO:0016787">
    <property type="term" value="F:hydrolase activity"/>
    <property type="evidence" value="ECO:0007669"/>
    <property type="project" value="UniProtKB-KW"/>
</dbReference>
<dbReference type="Gene3D" id="3.30.420.10">
    <property type="entry name" value="Ribonuclease H-like superfamily/Ribonuclease H"/>
    <property type="match status" value="2"/>
</dbReference>
<feature type="region of interest" description="Disordered" evidence="8">
    <location>
        <begin position="136"/>
        <end position="159"/>
    </location>
</feature>
<feature type="region of interest" description="Disordered" evidence="8">
    <location>
        <begin position="260"/>
        <end position="301"/>
    </location>
</feature>
<dbReference type="FunFam" id="3.30.420.10:FF:000063">
    <property type="entry name" value="Retrovirus-related Pol polyprotein from transposon 297-like Protein"/>
    <property type="match status" value="1"/>
</dbReference>
<dbReference type="EMBL" id="LRGB01001873">
    <property type="protein sequence ID" value="KZS10178.1"/>
    <property type="molecule type" value="Genomic_DNA"/>
</dbReference>
<dbReference type="PROSITE" id="PS50994">
    <property type="entry name" value="INTEGRASE"/>
    <property type="match status" value="2"/>
</dbReference>
<dbReference type="PANTHER" id="PTHR37984:SF5">
    <property type="entry name" value="PROTEIN NYNRIN-LIKE"/>
    <property type="match status" value="1"/>
</dbReference>
<evidence type="ECO:0000256" key="3">
    <source>
        <dbReference type="ARBA" id="ARBA00022695"/>
    </source>
</evidence>
<evidence type="ECO:0000256" key="6">
    <source>
        <dbReference type="ARBA" id="ARBA00022801"/>
    </source>
</evidence>
<dbReference type="Gene3D" id="3.10.10.10">
    <property type="entry name" value="HIV Type 1 Reverse Transcriptase, subunit A, domain 1"/>
    <property type="match status" value="1"/>
</dbReference>
<evidence type="ECO:0000259" key="9">
    <source>
        <dbReference type="PROSITE" id="PS50878"/>
    </source>
</evidence>
<name>A0A164T3W0_9CRUS</name>
<dbReference type="OrthoDB" id="6372225at2759"/>
<dbReference type="FunFam" id="3.10.20.370:FF:000001">
    <property type="entry name" value="Retrovirus-related Pol polyprotein from transposon 17.6-like protein"/>
    <property type="match status" value="1"/>
</dbReference>
<dbReference type="PROSITE" id="PS50878">
    <property type="entry name" value="RT_POL"/>
    <property type="match status" value="1"/>
</dbReference>
<dbReference type="InterPro" id="IPR036397">
    <property type="entry name" value="RNaseH_sf"/>
</dbReference>
<protein>
    <recommendedName>
        <fullName evidence="1">RNA-directed DNA polymerase</fullName>
        <ecNumber evidence="1">2.7.7.49</ecNumber>
    </recommendedName>
</protein>
<evidence type="ECO:0000256" key="7">
    <source>
        <dbReference type="ARBA" id="ARBA00022918"/>
    </source>
</evidence>
<dbReference type="Gene3D" id="2.40.70.10">
    <property type="entry name" value="Acid Proteases"/>
    <property type="match status" value="1"/>
</dbReference>
<dbReference type="CDD" id="cd01647">
    <property type="entry name" value="RT_LTR"/>
    <property type="match status" value="1"/>
</dbReference>
<keyword evidence="4" id="KW-0540">Nuclease</keyword>
<evidence type="ECO:0000313" key="11">
    <source>
        <dbReference type="EMBL" id="KZS10178.1"/>
    </source>
</evidence>
<dbReference type="Gene3D" id="3.10.20.370">
    <property type="match status" value="1"/>
</dbReference>
<dbReference type="InterPro" id="IPR041373">
    <property type="entry name" value="RT_RNaseH"/>
</dbReference>
<sequence>MIDDVITDTPKLLRSPINKHIVPKTTAVPDKFQGDYAQLKKLISNGAYVADPGLEKFPLENPALRVLLRFFKRKNTTNGKTVDTESSSPKQRDHEELGEDFPDSDEQVAIPNTSNQEPEGERSVFPVERPEYPDPTNLVAKGHPIGTSLSRPPADNGVEETNVSSEIFDADSRGRIHHTGEIYNITDLRKLTHRKTRIFVRYFRFLDRRKQRNTTHLPPHFGSERVVLPFGTSITNPPTNVSCVNLQPCPIPKKPSVTYAIGTTDPGDKTTSDNTGQLPSSHQTKQRAVGGEDQTNANPNQNKLVVSATNSFWESGTIPVGIPELVQNPQNRSLTYQFPTPNSKMAYSLSHTRAATVKDLVDFQTKQHTLSRLQLLPSFSGSPITRFDSWLESFESIVDGSGWSNGKIIQKLRAAFSLIQAILKENPDDYASIKESLLDHIHGDENVDSYLNKFNKAKPKPGEKIVDYAHRLEEIFKRAYPMAYGEQSFTVNLIQKFIEGLDSKLQSKNLEQAQSSICYSCREIGLKSNNCPKESTVASGASKSIIHERSFNKLPPRGQVICSQLDFDLYDVGEKKLQTLGRVTLLVRYGESVLRQEFIVTNGVTEDCNLGWDAIQKHGFRLDGDAKSIYLARDEQGPLAISRVPDMAITTVKKTTLFLQKSLVIAAQMKGSFPYVPPQAAFIFTPEENLPAGIYIEEFIGKVSGDGIYNIMLKIIYSLKSTYQETKFEPVVISDVDPEFQLPLSKLLNDFYNFFASKDSELGNTNLIKHTIDTQGRGSLRQRPYRVANNQRKLLDDKVQEMLESDVIRYSHSPWVSPMVLVEKKNGEVRFCVDYRKLNRVTKKDSFPMPRINETLDKLFGKKFFTILDLASGYWQIQVDDSAIEKTAFVVENNIYEFKRMAFGLCNAPATFQRLMNYVLKDVVGKKALVYLDDVIIFSDSFENHLRDIREIFDLLKAANLQLKLKKCQFIKQSVNYLGMLFQQKVLNPTLEKLIGYCVTCQTHRHRNPSPPLRPVPLPSHAFQHVSGDIFTFESVNYLLIVDAYSKWPSCVPLRSLTSSSIIAEVERVFCDFGIPEVFMSDNGSQFDCAEFRAFCDRRNIRAVSSSPTYAQSNGLVERHIQTIKRTILKMFESDKTLWEALAAIRSTPVSNDLPSPSVLLQGRHLRGNLPFLPDRLTPQHVPATFVQAQLQRRQAMACFQHGGRLDVRGSALRVGQSVRVLISGLWLPGTIESVCTAPDSYVVRLADGRVFRRTRRDINIDNSSSVSSTARTVAAGPILPKTSPSKSYNSADLTWSAVQNYTTYAFPATDLSRKPFAWGTEEQLAFEKLRNSLVTPPVLPYPNFNEKFLLFTDACDYGIGSVLSQMQEGHEHPIAYSSRQLTKAESKYGTTEKEAFAVIDAIKNFRHYLLDKPFEIISDHRPLQWIKNQKDNNGRIRRWAILLAATNYELKYRSGRIHQNADCFRWVEAVALKDQTAHSTAECVYKKFIVRHGMPKAIVSDRGTNFTSKLFRYF</sequence>
<dbReference type="InterPro" id="IPR050951">
    <property type="entry name" value="Retrovirus_Pol_polyprotein"/>
</dbReference>
<dbReference type="STRING" id="35525.A0A164T3W0"/>
<dbReference type="PANTHER" id="PTHR37984">
    <property type="entry name" value="PROTEIN CBG26694"/>
    <property type="match status" value="1"/>
</dbReference>
<reference evidence="11 12" key="1">
    <citation type="submission" date="2016-03" db="EMBL/GenBank/DDBJ databases">
        <title>EvidentialGene: Evidence-directed Construction of Genes on Genomes.</title>
        <authorList>
            <person name="Gilbert D.G."/>
            <person name="Choi J.-H."/>
            <person name="Mockaitis K."/>
            <person name="Colbourne J."/>
            <person name="Pfrender M."/>
        </authorList>
    </citation>
    <scope>NUCLEOTIDE SEQUENCE [LARGE SCALE GENOMIC DNA]</scope>
    <source>
        <strain evidence="11 12">Xinb3</strain>
        <tissue evidence="11">Complete organism</tissue>
    </source>
</reference>
<comment type="caution">
    <text evidence="11">The sequence shown here is derived from an EMBL/GenBank/DDBJ whole genome shotgun (WGS) entry which is preliminary data.</text>
</comment>
<organism evidence="11 12">
    <name type="scientific">Daphnia magna</name>
    <dbReference type="NCBI Taxonomy" id="35525"/>
    <lineage>
        <taxon>Eukaryota</taxon>
        <taxon>Metazoa</taxon>
        <taxon>Ecdysozoa</taxon>
        <taxon>Arthropoda</taxon>
        <taxon>Crustacea</taxon>
        <taxon>Branchiopoda</taxon>
        <taxon>Diplostraca</taxon>
        <taxon>Cladocera</taxon>
        <taxon>Anomopoda</taxon>
        <taxon>Daphniidae</taxon>
        <taxon>Daphnia</taxon>
    </lineage>
</organism>
<dbReference type="Pfam" id="PF00078">
    <property type="entry name" value="RVT_1"/>
    <property type="match status" value="1"/>
</dbReference>
<dbReference type="EC" id="2.7.7.49" evidence="1"/>
<dbReference type="GO" id="GO:0015074">
    <property type="term" value="P:DNA integration"/>
    <property type="evidence" value="ECO:0007669"/>
    <property type="project" value="InterPro"/>
</dbReference>